<protein>
    <submittedName>
        <fullName evidence="4">Bacterial Ig-like domain (Group 3)</fullName>
    </submittedName>
</protein>
<dbReference type="STRING" id="481719.LASUN_05110"/>
<comment type="caution">
    <text evidence="4">The sequence shown here is derived from an EMBL/GenBank/DDBJ whole genome shotgun (WGS) entry which is preliminary data.</text>
</comment>
<feature type="domain" description="DUF5776" evidence="3">
    <location>
        <begin position="527"/>
        <end position="595"/>
    </location>
</feature>
<reference evidence="4 5" key="1">
    <citation type="submission" date="2016-09" db="EMBL/GenBank/DDBJ databases">
        <title>Genome Sequence of Lactobacillus sunkii Strain CG01.</title>
        <authorList>
            <person name="Poehlein A."/>
            <person name="Gabris C."/>
            <person name="Bengelsdorf F.R."/>
            <person name="Duerre P."/>
            <person name="Daniel R."/>
        </authorList>
    </citation>
    <scope>NUCLEOTIDE SEQUENCE [LARGE SCALE GENOMIC DNA]</scope>
    <source>
        <strain evidence="4 5">CG_D</strain>
    </source>
</reference>
<dbReference type="Proteomes" id="UP000177010">
    <property type="component" value="Unassembled WGS sequence"/>
</dbReference>
<dbReference type="InterPro" id="IPR044081">
    <property type="entry name" value="DUF5776"/>
</dbReference>
<feature type="region of interest" description="Disordered" evidence="1">
    <location>
        <begin position="403"/>
        <end position="425"/>
    </location>
</feature>
<dbReference type="AlphaFoldDB" id="A0A1E7XHJ2"/>
<gene>
    <name evidence="4" type="ORF">LASUN_05110</name>
</gene>
<proteinExistence type="predicted"/>
<sequence>MNNKSLNMFSRMLKMMAVVAAFVVVGILSGGEQHASARANVLTTKIWITGTDQNGNTQTIAQQNLNAAETGNGNPARQSINVDKYSNFVEHYSAVNNSGSTVNMKAILFLPRATDDSKTTPTLIYDTTRDIKFVQPNGSPELTPSYTYIPVTNNYTTTFTKSDGLALVAFAGPLKNGGNVMYPDAQNLNSGASLQIDIPLTIAPNGDWLSGDDAFTYDSTYTPSDLNPQISLTLVPSRTMDVKDFESANFNTLNDADKYNGINHLYKSDGTEETDHTKATVKIEPTADWNKYKVTYTYDGVSKTVTATISSKAAIAAKDFTVAYGSKWDSQKFGGITTLTDPNGNAIKPSDSNVTISSIKDAAGNTVTSVDTSKAGSVYTVTYTYNGVSKPVKVTVGKPGVNPVRPVNPTTPVTPTPVTPTNPNWNPSKPGDLNGTGLPNYAAVKGSAVYSTKGIYMYKNANFKKSQRMAYYPKVKRVNRHMFVVLGYDRSNGGALRYKVRDVNHGTKTAGKVGYITANRKYVVNVYYKGMPKNNKITVISKKGVHSYTNKNLTGRTGTYKKGTHLRVKNIVKHNLTTRYQLTNGDYVTANKKLVIQGTY</sequence>
<dbReference type="EMBL" id="MIQE01000006">
    <property type="protein sequence ID" value="OFA12573.1"/>
    <property type="molecule type" value="Genomic_DNA"/>
</dbReference>
<evidence type="ECO:0000259" key="2">
    <source>
        <dbReference type="Pfam" id="PF07523"/>
    </source>
</evidence>
<dbReference type="InterPro" id="IPR022038">
    <property type="entry name" value="Ig-like_bact"/>
</dbReference>
<accession>A0A1E7XHJ2</accession>
<evidence type="ECO:0000256" key="1">
    <source>
        <dbReference type="SAM" id="MobiDB-lite"/>
    </source>
</evidence>
<dbReference type="Pfam" id="PF07523">
    <property type="entry name" value="Big_3"/>
    <property type="match status" value="1"/>
</dbReference>
<organism evidence="4 5">
    <name type="scientific">Lentilactobacillus sunkii</name>
    <dbReference type="NCBI Taxonomy" id="481719"/>
    <lineage>
        <taxon>Bacteria</taxon>
        <taxon>Bacillati</taxon>
        <taxon>Bacillota</taxon>
        <taxon>Bacilli</taxon>
        <taxon>Lactobacillales</taxon>
        <taxon>Lactobacillaceae</taxon>
        <taxon>Lentilactobacillus</taxon>
    </lineage>
</organism>
<evidence type="ECO:0000313" key="5">
    <source>
        <dbReference type="Proteomes" id="UP000177010"/>
    </source>
</evidence>
<evidence type="ECO:0000259" key="3">
    <source>
        <dbReference type="Pfam" id="PF19087"/>
    </source>
</evidence>
<dbReference type="Pfam" id="PF19087">
    <property type="entry name" value="DUF5776"/>
    <property type="match status" value="1"/>
</dbReference>
<dbReference type="RefSeq" id="WP_070367210.1">
    <property type="nucleotide sequence ID" value="NZ_JAZHVW010000008.1"/>
</dbReference>
<name>A0A1E7XHJ2_9LACO</name>
<evidence type="ECO:0000313" key="4">
    <source>
        <dbReference type="EMBL" id="OFA12573.1"/>
    </source>
</evidence>
<feature type="domain" description="Ig-like" evidence="2">
    <location>
        <begin position="317"/>
        <end position="396"/>
    </location>
</feature>